<keyword evidence="11" id="KW-1185">Reference proteome</keyword>
<dbReference type="PROSITE" id="PS00409">
    <property type="entry name" value="PROKAR_NTER_METHYL"/>
    <property type="match status" value="1"/>
</dbReference>
<dbReference type="Proteomes" id="UP000235916">
    <property type="component" value="Unassembled WGS sequence"/>
</dbReference>
<evidence type="ECO:0000313" key="10">
    <source>
        <dbReference type="EMBL" id="PND36918.1"/>
    </source>
</evidence>
<keyword evidence="7 9" id="KW-1133">Transmembrane helix</keyword>
<evidence type="ECO:0000256" key="1">
    <source>
        <dbReference type="ARBA" id="ARBA00004377"/>
    </source>
</evidence>
<evidence type="ECO:0000256" key="4">
    <source>
        <dbReference type="ARBA" id="ARBA00022481"/>
    </source>
</evidence>
<dbReference type="EMBL" id="POSP01000003">
    <property type="protein sequence ID" value="PND36918.1"/>
    <property type="molecule type" value="Genomic_DNA"/>
</dbReference>
<protein>
    <submittedName>
        <fullName evidence="10">Uncharacterized protein</fullName>
    </submittedName>
</protein>
<dbReference type="PANTHER" id="PTHR38779:SF2">
    <property type="entry name" value="TYPE II SECRETION SYSTEM PROTEIN I-RELATED"/>
    <property type="match status" value="1"/>
</dbReference>
<evidence type="ECO:0000256" key="9">
    <source>
        <dbReference type="SAM" id="Phobius"/>
    </source>
</evidence>
<evidence type="ECO:0000256" key="3">
    <source>
        <dbReference type="ARBA" id="ARBA00022475"/>
    </source>
</evidence>
<dbReference type="RefSeq" id="WP_102766841.1">
    <property type="nucleotide sequence ID" value="NZ_POSP01000003.1"/>
</dbReference>
<keyword evidence="5" id="KW-0997">Cell inner membrane</keyword>
<evidence type="ECO:0000256" key="8">
    <source>
        <dbReference type="ARBA" id="ARBA00023136"/>
    </source>
</evidence>
<keyword evidence="6 9" id="KW-0812">Transmembrane</keyword>
<evidence type="ECO:0000256" key="7">
    <source>
        <dbReference type="ARBA" id="ARBA00022989"/>
    </source>
</evidence>
<dbReference type="Pfam" id="PF07963">
    <property type="entry name" value="N_methyl"/>
    <property type="match status" value="1"/>
</dbReference>
<comment type="subcellular location">
    <subcellularLocation>
        <location evidence="1">Cell inner membrane</location>
        <topology evidence="1">Single-pass membrane protein</topology>
    </subcellularLocation>
</comment>
<comment type="similarity">
    <text evidence="2">Belongs to the GSP I family.</text>
</comment>
<proteinExistence type="inferred from homology"/>
<dbReference type="GO" id="GO:0015628">
    <property type="term" value="P:protein secretion by the type II secretion system"/>
    <property type="evidence" value="ECO:0007669"/>
    <property type="project" value="InterPro"/>
</dbReference>
<dbReference type="GO" id="GO:0015627">
    <property type="term" value="C:type II protein secretion system complex"/>
    <property type="evidence" value="ECO:0007669"/>
    <property type="project" value="InterPro"/>
</dbReference>
<dbReference type="InterPro" id="IPR012902">
    <property type="entry name" value="N_methyl_site"/>
</dbReference>
<keyword evidence="3" id="KW-1003">Cell membrane</keyword>
<feature type="transmembrane region" description="Helical" evidence="9">
    <location>
        <begin position="21"/>
        <end position="42"/>
    </location>
</feature>
<name>A0A2N8KTX6_9BURK</name>
<keyword evidence="4" id="KW-0488">Methylation</keyword>
<dbReference type="GO" id="GO:0005886">
    <property type="term" value="C:plasma membrane"/>
    <property type="evidence" value="ECO:0007669"/>
    <property type="project" value="UniProtKB-SubCell"/>
</dbReference>
<evidence type="ECO:0000256" key="2">
    <source>
        <dbReference type="ARBA" id="ARBA00008358"/>
    </source>
</evidence>
<keyword evidence="8 9" id="KW-0472">Membrane</keyword>
<evidence type="ECO:0000313" key="11">
    <source>
        <dbReference type="Proteomes" id="UP000235916"/>
    </source>
</evidence>
<evidence type="ECO:0000256" key="5">
    <source>
        <dbReference type="ARBA" id="ARBA00022519"/>
    </source>
</evidence>
<dbReference type="AlphaFoldDB" id="A0A2N8KTX6"/>
<sequence>MSSTRHSQACAAKRRTARGVTLIEALVAMLIMTFGMVALVGIQSSMRRGADLAKQRGEALRIAQQDIETARGYWTLPTTVAAPAGTVSYQGLVTQAANNQAGNPNSNATFTLTRTVTNWVDWPATQPQALPSMKALTVQVSWLDRANEIQQVELNTFIAKADPALAGSLSVPAVSSPTRRPGERDASIPVQAKDLGNKTSVFVPGPTATVAWVFNNLTGVITGRCTVAMGTSSSSLTLQDVESCSNNTVGYLLSGTIRFSNSLRPDPAHPEGFALPLDVVITNSRLADAIAAPTVQQCFDDAPTSPSSTMPFVSYNCFIEPNNGTPRIWSGRAELSGIELTGANARKVCRYSADYDGNGSISNAEHPENYDAVSSSLARQNFLVINASVSRCPTGAAVDPDNGVFVNSNTELQQAAPAQP</sequence>
<dbReference type="InterPro" id="IPR010052">
    <property type="entry name" value="T2SS_protein-GspI"/>
</dbReference>
<dbReference type="PANTHER" id="PTHR38779">
    <property type="entry name" value="TYPE II SECRETION SYSTEM PROTEIN I-RELATED"/>
    <property type="match status" value="1"/>
</dbReference>
<reference evidence="10 11" key="1">
    <citation type="submission" date="2018-01" db="EMBL/GenBank/DDBJ databases">
        <title>Draft genome sequence of Paucibacter aquatile CR182 isolated from freshwater of the Nakdong River.</title>
        <authorList>
            <person name="Choi A."/>
            <person name="Chung E.J."/>
        </authorList>
    </citation>
    <scope>NUCLEOTIDE SEQUENCE [LARGE SCALE GENOMIC DNA]</scope>
    <source>
        <strain evidence="10 11">CR182</strain>
    </source>
</reference>
<organism evidence="10 11">
    <name type="scientific">Kinneretia aquatilis</name>
    <dbReference type="NCBI Taxonomy" id="2070761"/>
    <lineage>
        <taxon>Bacteria</taxon>
        <taxon>Pseudomonadati</taxon>
        <taxon>Pseudomonadota</taxon>
        <taxon>Betaproteobacteria</taxon>
        <taxon>Burkholderiales</taxon>
        <taxon>Sphaerotilaceae</taxon>
        <taxon>Roseateles</taxon>
    </lineage>
</organism>
<accession>A0A2N8KTX6</accession>
<dbReference type="OrthoDB" id="9152588at2"/>
<comment type="caution">
    <text evidence="10">The sequence shown here is derived from an EMBL/GenBank/DDBJ whole genome shotgun (WGS) entry which is preliminary data.</text>
</comment>
<evidence type="ECO:0000256" key="6">
    <source>
        <dbReference type="ARBA" id="ARBA00022692"/>
    </source>
</evidence>
<gene>
    <name evidence="10" type="ORF">C1O66_04765</name>
</gene>